<proteinExistence type="predicted"/>
<protein>
    <submittedName>
        <fullName evidence="1">Uncharacterized protein</fullName>
    </submittedName>
</protein>
<dbReference type="EMBL" id="JAOVZV010000022">
    <property type="protein sequence ID" value="MCX8534325.1"/>
    <property type="molecule type" value="Genomic_DNA"/>
</dbReference>
<gene>
    <name evidence="1" type="ORF">OEA66_18415</name>
</gene>
<sequence>MKNLLEIQLDKKLYLSKSSITVQNADKVYKNNIDQNFSINVKEKNDTGYIVEIEILDFSQSANDPYSILLSDIGRINKKMIFQTDSSMKLLKILNKKDMLDFWRYSLLSELSEKYKNPKYKTLFIHFENQLKDSGDLMEKSMKNKGFYDMIFNNLTNENFYGDNIKLEKSIENIFDDRPLPYTVESFTLEEYTLKGEDQKWIYGTGSLNHDDFDKDYLRKKIRRIIGNALFPVKPHFEYQEGYRISSTDSTLQEARQELKFRIDGYYYYTTRNAIQQIPM</sequence>
<comment type="caution">
    <text evidence="1">The sequence shown here is derived from an EMBL/GenBank/DDBJ whole genome shotgun (WGS) entry which is preliminary data.</text>
</comment>
<organism evidence="1 2">
    <name type="scientific">Chryseobacterium luquanense</name>
    <dbReference type="NCBI Taxonomy" id="2983766"/>
    <lineage>
        <taxon>Bacteria</taxon>
        <taxon>Pseudomonadati</taxon>
        <taxon>Bacteroidota</taxon>
        <taxon>Flavobacteriia</taxon>
        <taxon>Flavobacteriales</taxon>
        <taxon>Weeksellaceae</taxon>
        <taxon>Chryseobacterium group</taxon>
        <taxon>Chryseobacterium</taxon>
    </lineage>
</organism>
<evidence type="ECO:0000313" key="1">
    <source>
        <dbReference type="EMBL" id="MCX8534325.1"/>
    </source>
</evidence>
<accession>A0ABT3Y836</accession>
<dbReference type="Proteomes" id="UP001070176">
    <property type="component" value="Unassembled WGS sequence"/>
</dbReference>
<evidence type="ECO:0000313" key="2">
    <source>
        <dbReference type="Proteomes" id="UP001070176"/>
    </source>
</evidence>
<dbReference type="RefSeq" id="WP_267282774.1">
    <property type="nucleotide sequence ID" value="NZ_JAOVZV010000022.1"/>
</dbReference>
<keyword evidence="2" id="KW-1185">Reference proteome</keyword>
<name>A0ABT3Y836_9FLAO</name>
<reference evidence="1" key="1">
    <citation type="submission" date="2022-10" db="EMBL/GenBank/DDBJ databases">
        <title>Chryseobacterium sp. nov., a novel bacterial species.</title>
        <authorList>
            <person name="Cao Y."/>
        </authorList>
    </citation>
    <scope>NUCLEOTIDE SEQUENCE</scope>
    <source>
        <strain evidence="1">KC 927</strain>
    </source>
</reference>